<organism evidence="3 4">
    <name type="scientific">Trypanosoma equiperdum</name>
    <dbReference type="NCBI Taxonomy" id="5694"/>
    <lineage>
        <taxon>Eukaryota</taxon>
        <taxon>Discoba</taxon>
        <taxon>Euglenozoa</taxon>
        <taxon>Kinetoplastea</taxon>
        <taxon>Metakinetoplastina</taxon>
        <taxon>Trypanosomatida</taxon>
        <taxon>Trypanosomatidae</taxon>
        <taxon>Trypanosoma</taxon>
    </lineage>
</organism>
<feature type="compositionally biased region" description="Gly residues" evidence="2">
    <location>
        <begin position="170"/>
        <end position="184"/>
    </location>
</feature>
<dbReference type="Proteomes" id="UP000195570">
    <property type="component" value="Unassembled WGS sequence"/>
</dbReference>
<keyword evidence="1" id="KW-0175">Coiled coil</keyword>
<dbReference type="RefSeq" id="XP_067076494.1">
    <property type="nucleotide sequence ID" value="XM_067220393.1"/>
</dbReference>
<reference evidence="3" key="1">
    <citation type="submission" date="2016-09" db="EMBL/GenBank/DDBJ databases">
        <authorList>
            <person name="Hebert L."/>
            <person name="Moumen B."/>
        </authorList>
    </citation>
    <scope>NUCLEOTIDE SEQUENCE [LARGE SCALE GENOMIC DNA]</scope>
    <source>
        <strain evidence="3">OVI</strain>
    </source>
</reference>
<dbReference type="EMBL" id="CZPT02000162">
    <property type="protein sequence ID" value="SCU64796.1"/>
    <property type="molecule type" value="Genomic_DNA"/>
</dbReference>
<accession>A0A1G4HZJ1</accession>
<comment type="caution">
    <text evidence="3">The sequence shown here is derived from an EMBL/GenBank/DDBJ whole genome shotgun (WGS) entry which is preliminary data.</text>
</comment>
<dbReference type="VEuPathDB" id="TriTrypDB:TEOVI_000539400"/>
<gene>
    <name evidence="3" type="ORF">TEOVI_000539400</name>
</gene>
<feature type="coiled-coil region" evidence="1">
    <location>
        <begin position="328"/>
        <end position="362"/>
    </location>
</feature>
<keyword evidence="4" id="KW-1185">Reference proteome</keyword>
<dbReference type="AlphaFoldDB" id="A0A1G4HZJ1"/>
<protein>
    <submittedName>
        <fullName evidence="3">Uncharacterized protein</fullName>
    </submittedName>
</protein>
<feature type="region of interest" description="Disordered" evidence="2">
    <location>
        <begin position="124"/>
        <end position="192"/>
    </location>
</feature>
<evidence type="ECO:0000313" key="3">
    <source>
        <dbReference type="EMBL" id="SCU64796.1"/>
    </source>
</evidence>
<name>A0A1G4HZJ1_TRYEQ</name>
<proteinExistence type="predicted"/>
<sequence length="418" mass="47141">MNYTAARKLQERRQRREEKRRALSLVYAQLQAIIEAGRGSKDDEDEEASEAPSVSMQQNNIVLTATTNVTGGLGRPTASAMRRYTNKDRRLPTIFQEQRQTTHNIDLLCTELKGQISKMEGEFGRRRRALQGSPLGDVRNRLVSRSRTPLTTTQLQKYKGRSDSPQDGDVSGGEGNDGNSGGVETGPRRGDIERVRVAAADEGLRDDQSVSDYAAEPDIPMYSPGRTLRDEVEAMDDSIKKVSQCMASMMLLEEMDSGNPWWESAMLVREMKACNIRANYHVRCVLKWIVRAQEHFLLEAVSKNSQSARCSEEMVYMREQVGLFSQRIEQSRKLLTEVEAEIANLKSSLNEATVMRNELLEQLLKEACESNMLPPGSTNLQSAELVMLLEYVMWPVSLLSDVERVKAWVQSQDTQLDV</sequence>
<feature type="compositionally biased region" description="Polar residues" evidence="2">
    <location>
        <begin position="143"/>
        <end position="156"/>
    </location>
</feature>
<evidence type="ECO:0000256" key="1">
    <source>
        <dbReference type="SAM" id="Coils"/>
    </source>
</evidence>
<dbReference type="GeneID" id="92379334"/>
<evidence type="ECO:0000313" key="4">
    <source>
        <dbReference type="Proteomes" id="UP000195570"/>
    </source>
</evidence>
<evidence type="ECO:0000256" key="2">
    <source>
        <dbReference type="SAM" id="MobiDB-lite"/>
    </source>
</evidence>